<organism evidence="3 4">
    <name type="scientific">Silvibacterium dinghuense</name>
    <dbReference type="NCBI Taxonomy" id="1560006"/>
    <lineage>
        <taxon>Bacteria</taxon>
        <taxon>Pseudomonadati</taxon>
        <taxon>Acidobacteriota</taxon>
        <taxon>Terriglobia</taxon>
        <taxon>Terriglobales</taxon>
        <taxon>Acidobacteriaceae</taxon>
        <taxon>Silvibacterium</taxon>
    </lineage>
</organism>
<evidence type="ECO:0000313" key="4">
    <source>
        <dbReference type="Proteomes" id="UP000290253"/>
    </source>
</evidence>
<dbReference type="EMBL" id="SDMK01000001">
    <property type="protein sequence ID" value="RXS96592.1"/>
    <property type="molecule type" value="Genomic_DNA"/>
</dbReference>
<evidence type="ECO:0000313" key="3">
    <source>
        <dbReference type="EMBL" id="RXS96592.1"/>
    </source>
</evidence>
<name>A0A4V1NVP0_9BACT</name>
<dbReference type="SMART" id="SM00749">
    <property type="entry name" value="BON"/>
    <property type="match status" value="1"/>
</dbReference>
<dbReference type="Gene3D" id="3.30.1340.30">
    <property type="match status" value="1"/>
</dbReference>
<feature type="compositionally biased region" description="Low complexity" evidence="1">
    <location>
        <begin position="125"/>
        <end position="141"/>
    </location>
</feature>
<dbReference type="OrthoDB" id="117359at2"/>
<sequence>MRTGPQAARLNEMSGNQNKTLRTMQMNFLKAGTVGLLSGCLWLSVPVLLAQNAAPSDDNVQSNVAYAITHDTALQGQQITATTSNGQVTLAGTVQTNAQRQEAETVAANVTGVSGIANNLKVTDPNSPMPAANSSAANQANTLSGDDQAPAPPDEANIQQSTAPQPPADAGSSGYGQGGYGAQTAPRSGYQQQPAQAYYNQAPQPPSGPVTIPQGTLVRVRLNETIDTSNIKTGAYFQATAAADVFQGGVLAIPRGAVLTGQVVEAKKGGELGGSAKLQLNLTSINLEGRSYPVVTDVWDNKGPNKAGYTAANTVGGAAVGALIGGIIGRGAGAAIGAGVGGAAGLGASAATNGPRLILPTETQLDFHLTTPVTVQPVSWQEAQRLASSAPATPAQPRLVRRPYYPYGGYPPPPGYIYPY</sequence>
<dbReference type="PANTHER" id="PTHR34606:SF15">
    <property type="entry name" value="BON DOMAIN-CONTAINING PROTEIN"/>
    <property type="match status" value="1"/>
</dbReference>
<dbReference type="InterPro" id="IPR007055">
    <property type="entry name" value="BON_dom"/>
</dbReference>
<dbReference type="PROSITE" id="PS50914">
    <property type="entry name" value="BON"/>
    <property type="match status" value="1"/>
</dbReference>
<proteinExistence type="predicted"/>
<dbReference type="AlphaFoldDB" id="A0A4V1NVP0"/>
<gene>
    <name evidence="3" type="ORF">ESZ00_01170</name>
</gene>
<accession>A0A4V1NVP0</accession>
<evidence type="ECO:0000256" key="1">
    <source>
        <dbReference type="SAM" id="MobiDB-lite"/>
    </source>
</evidence>
<reference evidence="3 4" key="1">
    <citation type="journal article" date="2016" name="Int. J. Syst. Evol. Microbiol.">
        <title>Acidipila dinghuensis sp. nov., an acidobacterium isolated from forest soil.</title>
        <authorList>
            <person name="Jiang Y.W."/>
            <person name="Wang J."/>
            <person name="Chen M.H."/>
            <person name="Lv Y.Y."/>
            <person name="Qiu L.H."/>
        </authorList>
    </citation>
    <scope>NUCLEOTIDE SEQUENCE [LARGE SCALE GENOMIC DNA]</scope>
    <source>
        <strain evidence="3 4">DHOF10</strain>
    </source>
</reference>
<protein>
    <submittedName>
        <fullName evidence="3">BON domain-containing protein</fullName>
    </submittedName>
</protein>
<dbReference type="InterPro" id="IPR051686">
    <property type="entry name" value="Lipoprotein_DolP"/>
</dbReference>
<evidence type="ECO:0000259" key="2">
    <source>
        <dbReference type="PROSITE" id="PS50914"/>
    </source>
</evidence>
<comment type="caution">
    <text evidence="3">The sequence shown here is derived from an EMBL/GenBank/DDBJ whole genome shotgun (WGS) entry which is preliminary data.</text>
</comment>
<dbReference type="Pfam" id="PF04972">
    <property type="entry name" value="BON"/>
    <property type="match status" value="1"/>
</dbReference>
<dbReference type="Proteomes" id="UP000290253">
    <property type="component" value="Unassembled WGS sequence"/>
</dbReference>
<feature type="region of interest" description="Disordered" evidence="1">
    <location>
        <begin position="118"/>
        <end position="193"/>
    </location>
</feature>
<dbReference type="PANTHER" id="PTHR34606">
    <property type="entry name" value="BON DOMAIN-CONTAINING PROTEIN"/>
    <property type="match status" value="1"/>
</dbReference>
<dbReference type="InterPro" id="IPR014004">
    <property type="entry name" value="Transpt-assoc_nodulatn_dom_bac"/>
</dbReference>
<keyword evidence="4" id="KW-1185">Reference proteome</keyword>
<feature type="domain" description="BON" evidence="2">
    <location>
        <begin position="56"/>
        <end position="124"/>
    </location>
</feature>